<name>A0ABS2QRR3_9BACI</name>
<evidence type="ECO:0000313" key="2">
    <source>
        <dbReference type="Proteomes" id="UP000809829"/>
    </source>
</evidence>
<dbReference type="Proteomes" id="UP000809829">
    <property type="component" value="Unassembled WGS sequence"/>
</dbReference>
<dbReference type="EMBL" id="JAFBFC010000001">
    <property type="protein sequence ID" value="MBM7702146.1"/>
    <property type="molecule type" value="Genomic_DNA"/>
</dbReference>
<accession>A0ABS2QRR3</accession>
<dbReference type="RefSeq" id="WP_205184485.1">
    <property type="nucleotide sequence ID" value="NZ_JAFBFC010000001.1"/>
</dbReference>
<protein>
    <submittedName>
        <fullName evidence="1">Uncharacterized protein</fullName>
    </submittedName>
</protein>
<reference evidence="1 2" key="1">
    <citation type="submission" date="2021-01" db="EMBL/GenBank/DDBJ databases">
        <title>Genomic Encyclopedia of Type Strains, Phase IV (KMG-IV): sequencing the most valuable type-strain genomes for metagenomic binning, comparative biology and taxonomic classification.</title>
        <authorList>
            <person name="Goeker M."/>
        </authorList>
    </citation>
    <scope>NUCLEOTIDE SEQUENCE [LARGE SCALE GENOMIC DNA]</scope>
    <source>
        <strain evidence="1 2">DSM 104297</strain>
    </source>
</reference>
<keyword evidence="2" id="KW-1185">Reference proteome</keyword>
<sequence length="50" mass="6114">MKLAETVKEVQKLDDFFEFYEQNEETLIPQEQQVFIDWFSQCLKKQADVR</sequence>
<proteinExistence type="predicted"/>
<evidence type="ECO:0000313" key="1">
    <source>
        <dbReference type="EMBL" id="MBM7702146.1"/>
    </source>
</evidence>
<gene>
    <name evidence="1" type="ORF">JOC83_000972</name>
</gene>
<comment type="caution">
    <text evidence="1">The sequence shown here is derived from an EMBL/GenBank/DDBJ whole genome shotgun (WGS) entry which is preliminary data.</text>
</comment>
<organism evidence="1 2">
    <name type="scientific">Priestia iocasae</name>
    <dbReference type="NCBI Taxonomy" id="2291674"/>
    <lineage>
        <taxon>Bacteria</taxon>
        <taxon>Bacillati</taxon>
        <taxon>Bacillota</taxon>
        <taxon>Bacilli</taxon>
        <taxon>Bacillales</taxon>
        <taxon>Bacillaceae</taxon>
        <taxon>Priestia</taxon>
    </lineage>
</organism>